<evidence type="ECO:0000259" key="4">
    <source>
        <dbReference type="Pfam" id="PF14833"/>
    </source>
</evidence>
<name>A0A3Q8X946_9BACL</name>
<dbReference type="InterPro" id="IPR002204">
    <property type="entry name" value="3-OH-isobutyrate_DH-rel_CS"/>
</dbReference>
<accession>A0A3Q8X946</accession>
<evidence type="ECO:0000256" key="1">
    <source>
        <dbReference type="ARBA" id="ARBA00009080"/>
    </source>
</evidence>
<dbReference type="PANTHER" id="PTHR43060">
    <property type="entry name" value="3-HYDROXYISOBUTYRATE DEHYDROGENASE-LIKE 1, MITOCHONDRIAL-RELATED"/>
    <property type="match status" value="1"/>
</dbReference>
<dbReference type="InterPro" id="IPR036291">
    <property type="entry name" value="NAD(P)-bd_dom_sf"/>
</dbReference>
<dbReference type="OrthoDB" id="9786703at2"/>
<dbReference type="PROSITE" id="PS00895">
    <property type="entry name" value="3_HYDROXYISOBUT_DH"/>
    <property type="match status" value="1"/>
</dbReference>
<evidence type="ECO:0000313" key="5">
    <source>
        <dbReference type="EMBL" id="AZN42991.1"/>
    </source>
</evidence>
<dbReference type="Pfam" id="PF14833">
    <property type="entry name" value="NAD_binding_11"/>
    <property type="match status" value="1"/>
</dbReference>
<dbReference type="RefSeq" id="WP_126019160.1">
    <property type="nucleotide sequence ID" value="NZ_CP034437.1"/>
</dbReference>
<dbReference type="InterPro" id="IPR006115">
    <property type="entry name" value="6PGDH_NADP-bd"/>
</dbReference>
<dbReference type="InterPro" id="IPR013328">
    <property type="entry name" value="6PGD_dom2"/>
</dbReference>
<gene>
    <name evidence="5" type="ORF">EJC50_27315</name>
</gene>
<dbReference type="InterPro" id="IPR029154">
    <property type="entry name" value="HIBADH-like_NADP-bd"/>
</dbReference>
<dbReference type="EMBL" id="CP034437">
    <property type="protein sequence ID" value="AZN42991.1"/>
    <property type="molecule type" value="Genomic_DNA"/>
</dbReference>
<feature type="domain" description="PilZ" evidence="3">
    <location>
        <begin position="334"/>
        <end position="440"/>
    </location>
</feature>
<dbReference type="Gene3D" id="3.40.50.720">
    <property type="entry name" value="NAD(P)-binding Rossmann-like Domain"/>
    <property type="match status" value="1"/>
</dbReference>
<dbReference type="InterPro" id="IPR009875">
    <property type="entry name" value="PilZ_domain"/>
</dbReference>
<dbReference type="GO" id="GO:0016054">
    <property type="term" value="P:organic acid catabolic process"/>
    <property type="evidence" value="ECO:0007669"/>
    <property type="project" value="UniProtKB-ARBA"/>
</dbReference>
<dbReference type="GO" id="GO:0035438">
    <property type="term" value="F:cyclic-di-GMP binding"/>
    <property type="evidence" value="ECO:0007669"/>
    <property type="project" value="InterPro"/>
</dbReference>
<dbReference type="GO" id="GO:0050661">
    <property type="term" value="F:NADP binding"/>
    <property type="evidence" value="ECO:0007669"/>
    <property type="project" value="InterPro"/>
</dbReference>
<keyword evidence="6" id="KW-1185">Reference proteome</keyword>
<dbReference type="AlphaFoldDB" id="A0A3Q8X946"/>
<protein>
    <submittedName>
        <fullName evidence="5">Tartronate semialdehyde reductase</fullName>
    </submittedName>
</protein>
<dbReference type="GO" id="GO:0016491">
    <property type="term" value="F:oxidoreductase activity"/>
    <property type="evidence" value="ECO:0007669"/>
    <property type="project" value="InterPro"/>
</dbReference>
<proteinExistence type="inferred from homology"/>
<dbReference type="Proteomes" id="UP000272528">
    <property type="component" value="Chromosome"/>
</dbReference>
<feature type="domain" description="6-phosphogluconate dehydrogenase NADP-binding" evidence="2">
    <location>
        <begin position="3"/>
        <end position="162"/>
    </location>
</feature>
<dbReference type="Pfam" id="PF03446">
    <property type="entry name" value="NAD_binding_2"/>
    <property type="match status" value="1"/>
</dbReference>
<reference evidence="6" key="1">
    <citation type="submission" date="2018-12" db="EMBL/GenBank/DDBJ databases">
        <title>Genome sequence of Peanibacillus sp.</title>
        <authorList>
            <person name="Subramani G."/>
            <person name="Srinivasan S."/>
            <person name="Kim M.K."/>
        </authorList>
    </citation>
    <scope>NUCLEOTIDE SEQUENCE [LARGE SCALE GENOMIC DNA]</scope>
    <source>
        <strain evidence="6">18JY67-1</strain>
    </source>
</reference>
<dbReference type="SUPFAM" id="SSF51735">
    <property type="entry name" value="NAD(P)-binding Rossmann-fold domains"/>
    <property type="match status" value="1"/>
</dbReference>
<dbReference type="Pfam" id="PF07238">
    <property type="entry name" value="PilZ"/>
    <property type="match status" value="1"/>
</dbReference>
<evidence type="ECO:0000259" key="2">
    <source>
        <dbReference type="Pfam" id="PF03446"/>
    </source>
</evidence>
<feature type="domain" description="3-hydroxyisobutyrate dehydrogenase-like NAD-binding" evidence="4">
    <location>
        <begin position="165"/>
        <end position="283"/>
    </location>
</feature>
<sequence>MFKIGFIGLGVMGEPMAANLIRKGYPVTVYNRTPGKADKLLELGADEASTPSAVARASEVIITMISNDDSIREVYYGENGLLGSIMPGAIVIDSSTISPALSRQLHRDISAKFGDFLDAPVTGSKPAAESGSLVFMVGGDIEVIHKVQDVLATMGRNIIPMGPSGNGSIAKLAHNTIVGANVAALLEGMAIAASGDIDAKNFLELVQSGGAASKMADLKAPKLLERDFSVQFSLGLMLKDLRLASSLSDELKTPTPILEAVKSLYQMGDAMGLADLDLSALAHSYEQWINKRITNHSDAENTVATASAPSAAEPEAVVVSKETPAAAAPNSNSNRRRSERLTLNIPLKLSVYQWEQEGAFSGQLIDSTLCDISDNGIQLSTTSPLELDMFVVIHFPQESELPPMIGRIIRIETSASRFRYGCLLAGLAPYQRLQLEAYINKQRITAD</sequence>
<dbReference type="GO" id="GO:0051287">
    <property type="term" value="F:NAD binding"/>
    <property type="evidence" value="ECO:0007669"/>
    <property type="project" value="InterPro"/>
</dbReference>
<comment type="similarity">
    <text evidence="1">Belongs to the HIBADH-related family.</text>
</comment>
<dbReference type="KEGG" id="palb:EJC50_27315"/>
<dbReference type="InterPro" id="IPR008927">
    <property type="entry name" value="6-PGluconate_DH-like_C_sf"/>
</dbReference>
<evidence type="ECO:0000313" key="6">
    <source>
        <dbReference type="Proteomes" id="UP000272528"/>
    </source>
</evidence>
<dbReference type="SUPFAM" id="SSF48179">
    <property type="entry name" value="6-phosphogluconate dehydrogenase C-terminal domain-like"/>
    <property type="match status" value="1"/>
</dbReference>
<dbReference type="PANTHER" id="PTHR43060:SF15">
    <property type="entry name" value="3-HYDROXYISOBUTYRATE DEHYDROGENASE-LIKE 1, MITOCHONDRIAL-RELATED"/>
    <property type="match status" value="1"/>
</dbReference>
<organism evidence="5 6">
    <name type="scientific">Paenibacillus albus</name>
    <dbReference type="NCBI Taxonomy" id="2495582"/>
    <lineage>
        <taxon>Bacteria</taxon>
        <taxon>Bacillati</taxon>
        <taxon>Bacillota</taxon>
        <taxon>Bacilli</taxon>
        <taxon>Bacillales</taxon>
        <taxon>Paenibacillaceae</taxon>
        <taxon>Paenibacillus</taxon>
    </lineage>
</organism>
<evidence type="ECO:0000259" key="3">
    <source>
        <dbReference type="Pfam" id="PF07238"/>
    </source>
</evidence>
<dbReference type="Gene3D" id="1.10.1040.10">
    <property type="entry name" value="N-(1-d-carboxylethyl)-l-norvaline Dehydrogenase, domain 2"/>
    <property type="match status" value="1"/>
</dbReference>